<evidence type="ECO:0000256" key="1">
    <source>
        <dbReference type="SAM" id="MobiDB-lite"/>
    </source>
</evidence>
<dbReference type="Proteomes" id="UP001165065">
    <property type="component" value="Unassembled WGS sequence"/>
</dbReference>
<dbReference type="EMBL" id="BRYA01000297">
    <property type="protein sequence ID" value="GMI46427.1"/>
    <property type="molecule type" value="Genomic_DNA"/>
</dbReference>
<feature type="compositionally biased region" description="Polar residues" evidence="1">
    <location>
        <begin position="99"/>
        <end position="110"/>
    </location>
</feature>
<feature type="region of interest" description="Disordered" evidence="1">
    <location>
        <begin position="88"/>
        <end position="110"/>
    </location>
</feature>
<accession>A0A9W7GM19</accession>
<reference evidence="3" key="1">
    <citation type="journal article" date="2023" name="Commun. Biol.">
        <title>Genome analysis of Parmales, the sister group of diatoms, reveals the evolutionary specialization of diatoms from phago-mixotrophs to photoautotrophs.</title>
        <authorList>
            <person name="Ban H."/>
            <person name="Sato S."/>
            <person name="Yoshikawa S."/>
            <person name="Yamada K."/>
            <person name="Nakamura Y."/>
            <person name="Ichinomiya M."/>
            <person name="Sato N."/>
            <person name="Blanc-Mathieu R."/>
            <person name="Endo H."/>
            <person name="Kuwata A."/>
            <person name="Ogata H."/>
        </authorList>
    </citation>
    <scope>NUCLEOTIDE SEQUENCE [LARGE SCALE GENOMIC DNA]</scope>
</reference>
<keyword evidence="3" id="KW-1185">Reference proteome</keyword>
<organism evidence="2 3">
    <name type="scientific">Triparma columacea</name>
    <dbReference type="NCBI Taxonomy" id="722753"/>
    <lineage>
        <taxon>Eukaryota</taxon>
        <taxon>Sar</taxon>
        <taxon>Stramenopiles</taxon>
        <taxon>Ochrophyta</taxon>
        <taxon>Bolidophyceae</taxon>
        <taxon>Parmales</taxon>
        <taxon>Triparmaceae</taxon>
        <taxon>Triparma</taxon>
    </lineage>
</organism>
<evidence type="ECO:0000313" key="3">
    <source>
        <dbReference type="Proteomes" id="UP001165065"/>
    </source>
</evidence>
<protein>
    <submittedName>
        <fullName evidence="2">Uncharacterized protein</fullName>
    </submittedName>
</protein>
<sequence length="242" mass="26838">MKSSDIILQLEEKINNLKDEENTGVMERKDKIGHIEVMIPSPSPLVHTLRRTTTTSPTTTTSEDACIRELEALMLGIEVTEFHAEIYNRDDDNEPPSLPTKSSSVLPSNTSGGRVCVNHFVDPSPVVRYSDEPPEFTDGRVDFGVRDCGIDDITREYNNNVNVCNEVGVEKVVKKNKIRRGKKKSSKNKENATTALAFGSTPGAFLSPNTLRLVKTVVEEKGKGEGIEREVRTNAMVFQGLF</sequence>
<name>A0A9W7GM19_9STRA</name>
<proteinExistence type="predicted"/>
<dbReference type="AlphaFoldDB" id="A0A9W7GM19"/>
<evidence type="ECO:0000313" key="2">
    <source>
        <dbReference type="EMBL" id="GMI46427.1"/>
    </source>
</evidence>
<gene>
    <name evidence="2" type="ORF">TrCOL_g1223</name>
</gene>
<comment type="caution">
    <text evidence="2">The sequence shown here is derived from an EMBL/GenBank/DDBJ whole genome shotgun (WGS) entry which is preliminary data.</text>
</comment>